<evidence type="ECO:0000313" key="2">
    <source>
        <dbReference type="Proteomes" id="UP001296104"/>
    </source>
</evidence>
<accession>A0AAI9EAN8</accession>
<sequence>MTTSNKTDNGAPSFLDLPRDLRDEVYAMLYPKRMVVSVGGYYETMKPSDHGHFTIDLRFPEDFRGRCMLRVAKHVRVEALEYVHKRCVLVVDCFSNPYANQPLVREYSTGRFTANNPLPLCVYQGMTRFEIASCHGFQWASETREFEVEHHLMTLRLRFEMRRTSPSSQICVQTTHSWEDLPHLRPEDTPSNQIVQRSRRLIEAFVGARVSYIVPTSAEISNTRTPRGAMINSRLAVSSTYPNAQLFWLLQQACIFKIGSKTGAAPNGLSHLFITASRARSNYLSNPNYGLYDMRNDGGQQLEPLHDWDAVVDFKEVSQIPSAGHDTVRFYEDLVLGRVVAPDRDRWIGSGETINSGLVLGEHVLRACGTQKRAPTLAQANAPSYPMTAPNTAALPMSAYPFLPITISEHTAADGTRFYIINSKDEARERERDEYQNHFPGIFHRIPDPAPSKTNLWIDLSRDYSLCYAPGKRT</sequence>
<gene>
    <name evidence="1" type="ORF">LECACI_7A004327</name>
</gene>
<organism evidence="1 2">
    <name type="scientific">Lecanosticta acicola</name>
    <dbReference type="NCBI Taxonomy" id="111012"/>
    <lineage>
        <taxon>Eukaryota</taxon>
        <taxon>Fungi</taxon>
        <taxon>Dikarya</taxon>
        <taxon>Ascomycota</taxon>
        <taxon>Pezizomycotina</taxon>
        <taxon>Dothideomycetes</taxon>
        <taxon>Dothideomycetidae</taxon>
        <taxon>Mycosphaerellales</taxon>
        <taxon>Mycosphaerellaceae</taxon>
        <taxon>Lecanosticta</taxon>
    </lineage>
</organism>
<evidence type="ECO:0000313" key="1">
    <source>
        <dbReference type="EMBL" id="CAK4006974.1"/>
    </source>
</evidence>
<proteinExistence type="predicted"/>
<dbReference type="EMBL" id="CAVMBE010000023">
    <property type="protein sequence ID" value="CAK4006974.1"/>
    <property type="molecule type" value="Genomic_DNA"/>
</dbReference>
<name>A0AAI9EAN8_9PEZI</name>
<comment type="caution">
    <text evidence="1">The sequence shown here is derived from an EMBL/GenBank/DDBJ whole genome shotgun (WGS) entry which is preliminary data.</text>
</comment>
<dbReference type="Proteomes" id="UP001296104">
    <property type="component" value="Unassembled WGS sequence"/>
</dbReference>
<protein>
    <submittedName>
        <fullName evidence="1">Uncharacterized protein</fullName>
    </submittedName>
</protein>
<reference evidence="1" key="1">
    <citation type="submission" date="2023-11" db="EMBL/GenBank/DDBJ databases">
        <authorList>
            <person name="Alioto T."/>
            <person name="Alioto T."/>
            <person name="Gomez Garrido J."/>
        </authorList>
    </citation>
    <scope>NUCLEOTIDE SEQUENCE</scope>
</reference>
<dbReference type="AlphaFoldDB" id="A0AAI9EAN8"/>
<keyword evidence="2" id="KW-1185">Reference proteome</keyword>